<feature type="binding site" evidence="7">
    <location>
        <position position="148"/>
    </location>
    <ligand>
        <name>substrate</name>
    </ligand>
</feature>
<evidence type="ECO:0000256" key="3">
    <source>
        <dbReference type="ARBA" id="ARBA00022679"/>
    </source>
</evidence>
<dbReference type="Gene3D" id="3.90.1150.10">
    <property type="entry name" value="Aspartate Aminotransferase, domain 1"/>
    <property type="match status" value="1"/>
</dbReference>
<keyword evidence="2 7" id="KW-0032">Aminotransferase</keyword>
<reference evidence="9" key="1">
    <citation type="journal article" date="2019" name="Int. J. Syst. Evol. Microbiol.">
        <title>The Global Catalogue of Microorganisms (GCM) 10K type strain sequencing project: providing services to taxonomists for standard genome sequencing and annotation.</title>
        <authorList>
            <consortium name="The Broad Institute Genomics Platform"/>
            <consortium name="The Broad Institute Genome Sequencing Center for Infectious Disease"/>
            <person name="Wu L."/>
            <person name="Ma J."/>
        </authorList>
    </citation>
    <scope>NUCLEOTIDE SEQUENCE [LARGE SCALE GENOMIC DNA]</scope>
    <source>
        <strain evidence="9">CGMCC 4.7329</strain>
    </source>
</reference>
<evidence type="ECO:0000256" key="2">
    <source>
        <dbReference type="ARBA" id="ARBA00022576"/>
    </source>
</evidence>
<comment type="catalytic activity">
    <reaction evidence="7">
        <text>(8S)-8-amino-7-oxononanoate + S-adenosyl-L-methionine = S-adenosyl-4-methylsulfanyl-2-oxobutanoate + (7R,8S)-7,8-diammoniononanoate</text>
        <dbReference type="Rhea" id="RHEA:16861"/>
        <dbReference type="ChEBI" id="CHEBI:16490"/>
        <dbReference type="ChEBI" id="CHEBI:59789"/>
        <dbReference type="ChEBI" id="CHEBI:149468"/>
        <dbReference type="ChEBI" id="CHEBI:149469"/>
        <dbReference type="EC" id="2.6.1.62"/>
    </reaction>
</comment>
<dbReference type="PANTHER" id="PTHR42684">
    <property type="entry name" value="ADENOSYLMETHIONINE-8-AMINO-7-OXONONANOATE AMINOTRANSFERASE"/>
    <property type="match status" value="1"/>
</dbReference>
<feature type="binding site" evidence="7">
    <location>
        <position position="306"/>
    </location>
    <ligand>
        <name>substrate</name>
    </ligand>
</feature>
<evidence type="ECO:0000313" key="8">
    <source>
        <dbReference type="EMBL" id="GGO00932.1"/>
    </source>
</evidence>
<evidence type="ECO:0000313" key="9">
    <source>
        <dbReference type="Proteomes" id="UP000658127"/>
    </source>
</evidence>
<dbReference type="GO" id="GO:0008483">
    <property type="term" value="F:transaminase activity"/>
    <property type="evidence" value="ECO:0007669"/>
    <property type="project" value="UniProtKB-KW"/>
</dbReference>
<dbReference type="PANTHER" id="PTHR42684:SF17">
    <property type="entry name" value="ADENOSYLMETHIONINE-8-AMINO-7-OXONONANOATE AMINOTRANSFERASE"/>
    <property type="match status" value="1"/>
</dbReference>
<dbReference type="InterPro" id="IPR005815">
    <property type="entry name" value="BioA"/>
</dbReference>
<keyword evidence="5 7" id="KW-0093">Biotin biosynthesis</keyword>
<comment type="pathway">
    <text evidence="7">Cofactor biosynthesis; biotin biosynthesis; 7,8-diaminononanoate from 8-amino-7-oxononanoate (SAM route): step 1/1.</text>
</comment>
<keyword evidence="3 7" id="KW-0808">Transferase</keyword>
<sequence length="425" mass="45357">MDLTPEQITALDAEHVWHPYGGFPATTEPLVVASAAGTRLTLADGRELVDGMSSWWAAVHGYRHPVLDAALLAQSQRMSHVMFGGLTHEPATRLAQLLVEITPAGLDKVFLCDSGSVSVEVAAKMCLQYWRGVGKPGKHRLLTWRGGYHGDTFTPMSVCDPDGGMHTLWTDVLTEQVFVPTPPVSFEPDYVAELEHSVAAHRDELAAVIVEPVVQGAGGMRWHDPRYLTELRRICDENDVLLVFDEIATGFGRTGALFAADHVGVAPDVMCVGKALTGGYLTLAATLCTARIAETISAAHGGLMHGPTFMGNPLACAVAVASIELLRSRDWRGEVARIESELRVGLEPIAGLPGVADVRVLGAIGVVELAEPVDMRAATDAAVDAGAWLRPFRNLVYTMPPFISTTDDIATLTGAVRAAVKASLG</sequence>
<dbReference type="InterPro" id="IPR015421">
    <property type="entry name" value="PyrdxlP-dep_Trfase_major"/>
</dbReference>
<keyword evidence="7" id="KW-0963">Cytoplasm</keyword>
<dbReference type="NCBIfam" id="NF004624">
    <property type="entry name" value="PRK05964.1"/>
    <property type="match status" value="1"/>
</dbReference>
<comment type="function">
    <text evidence="7">Catalyzes the transfer of the alpha-amino group from S-adenosyl-L-methionine (SAM) to 7-keto-8-aminopelargonic acid (KAPA) to form 7,8-diaminopelargonic acid (DAPA). It is the only aminotransferase known to utilize SAM as an amino donor.</text>
</comment>
<keyword evidence="4 7" id="KW-0949">S-adenosyl-L-methionine</keyword>
<dbReference type="InterPro" id="IPR015424">
    <property type="entry name" value="PyrdxlP-dep_Trfase"/>
</dbReference>
<dbReference type="Proteomes" id="UP000658127">
    <property type="component" value="Unassembled WGS sequence"/>
</dbReference>
<evidence type="ECO:0000256" key="5">
    <source>
        <dbReference type="ARBA" id="ARBA00022756"/>
    </source>
</evidence>
<feature type="binding site" evidence="7">
    <location>
        <position position="274"/>
    </location>
    <ligand>
        <name>substrate</name>
    </ligand>
</feature>
<evidence type="ECO:0000256" key="4">
    <source>
        <dbReference type="ARBA" id="ARBA00022691"/>
    </source>
</evidence>
<keyword evidence="6 7" id="KW-0663">Pyridoxal phosphate</keyword>
<comment type="similarity">
    <text evidence="7">Belongs to the class-III pyridoxal-phosphate-dependent aminotransferase family. BioA subfamily.</text>
</comment>
<dbReference type="InterPro" id="IPR015422">
    <property type="entry name" value="PyrdxlP-dep_Trfase_small"/>
</dbReference>
<evidence type="ECO:0000256" key="1">
    <source>
        <dbReference type="ARBA" id="ARBA00001933"/>
    </source>
</evidence>
<dbReference type="CDD" id="cd00610">
    <property type="entry name" value="OAT_like"/>
    <property type="match status" value="1"/>
</dbReference>
<evidence type="ECO:0000256" key="6">
    <source>
        <dbReference type="ARBA" id="ARBA00022898"/>
    </source>
</evidence>
<organism evidence="8 9">
    <name type="scientific">Nocardia rhizosphaerihabitans</name>
    <dbReference type="NCBI Taxonomy" id="1691570"/>
    <lineage>
        <taxon>Bacteria</taxon>
        <taxon>Bacillati</taxon>
        <taxon>Actinomycetota</taxon>
        <taxon>Actinomycetes</taxon>
        <taxon>Mycobacteriales</taxon>
        <taxon>Nocardiaceae</taxon>
        <taxon>Nocardia</taxon>
    </lineage>
</organism>
<feature type="binding site" evidence="7">
    <location>
        <position position="245"/>
    </location>
    <ligand>
        <name>pyridoxal 5'-phosphate</name>
        <dbReference type="ChEBI" id="CHEBI:597326"/>
    </ligand>
</feature>
<dbReference type="NCBIfam" id="TIGR00508">
    <property type="entry name" value="bioA"/>
    <property type="match status" value="1"/>
</dbReference>
<evidence type="ECO:0000256" key="7">
    <source>
        <dbReference type="HAMAP-Rule" id="MF_00834"/>
    </source>
</evidence>
<comment type="subunit">
    <text evidence="7">Homodimer.</text>
</comment>
<dbReference type="Gene3D" id="3.40.640.10">
    <property type="entry name" value="Type I PLP-dependent aspartate aminotransferase-like (Major domain)"/>
    <property type="match status" value="1"/>
</dbReference>
<feature type="binding site" evidence="7">
    <location>
        <begin position="307"/>
        <end position="308"/>
    </location>
    <ligand>
        <name>pyridoxal 5'-phosphate</name>
        <dbReference type="ChEBI" id="CHEBI:597326"/>
    </ligand>
</feature>
<accession>A0ABQ2L325</accession>
<feature type="site" description="Participates in the substrate recognition with KAPA and in a stacking interaction with the adenine ring of SAM" evidence="7">
    <location>
        <position position="20"/>
    </location>
</feature>
<feature type="binding site" evidence="7">
    <location>
        <position position="390"/>
    </location>
    <ligand>
        <name>substrate</name>
    </ligand>
</feature>
<dbReference type="PROSITE" id="PS00600">
    <property type="entry name" value="AA_TRANSFER_CLASS_3"/>
    <property type="match status" value="1"/>
</dbReference>
<name>A0ABQ2L325_9NOCA</name>
<dbReference type="EMBL" id="BMNE01000017">
    <property type="protein sequence ID" value="GGO00932.1"/>
    <property type="molecule type" value="Genomic_DNA"/>
</dbReference>
<dbReference type="RefSeq" id="WP_189034838.1">
    <property type="nucleotide sequence ID" value="NZ_BMNE01000017.1"/>
</dbReference>
<protein>
    <recommendedName>
        <fullName evidence="7">Adenosylmethionine-8-amino-7-oxononanoate aminotransferase</fullName>
        <ecNumber evidence="7">2.6.1.62</ecNumber>
    </recommendedName>
    <alternativeName>
        <fullName evidence="7">7,8-diamino-pelargonic acid aminotransferase</fullName>
        <shortName evidence="7">DAPA AT</shortName>
        <shortName evidence="7">DAPA aminotransferase</shortName>
    </alternativeName>
    <alternativeName>
        <fullName evidence="7">7,8-diaminononanoate synthase</fullName>
        <shortName evidence="7">DANS</shortName>
    </alternativeName>
    <alternativeName>
        <fullName evidence="7">Diaminopelargonic acid synthase</fullName>
    </alternativeName>
</protein>
<feature type="binding site" evidence="7">
    <location>
        <position position="55"/>
    </location>
    <ligand>
        <name>substrate</name>
    </ligand>
</feature>
<dbReference type="SUPFAM" id="SSF53383">
    <property type="entry name" value="PLP-dependent transferases"/>
    <property type="match status" value="1"/>
</dbReference>
<gene>
    <name evidence="7 8" type="primary">bioA</name>
    <name evidence="8" type="ORF">GCM10011610_70360</name>
</gene>
<dbReference type="EC" id="2.6.1.62" evidence="7"/>
<comment type="subcellular location">
    <subcellularLocation>
        <location evidence="7">Cytoplasm</location>
    </subcellularLocation>
</comment>
<dbReference type="InterPro" id="IPR049704">
    <property type="entry name" value="Aminotrans_3_PPA_site"/>
</dbReference>
<comment type="caution">
    <text evidence="8">The sequence shown here is derived from an EMBL/GenBank/DDBJ whole genome shotgun (WGS) entry which is preliminary data.</text>
</comment>
<feature type="binding site" evidence="7">
    <location>
        <begin position="115"/>
        <end position="116"/>
    </location>
    <ligand>
        <name>pyridoxal 5'-phosphate</name>
        <dbReference type="ChEBI" id="CHEBI:597326"/>
    </ligand>
</feature>
<keyword evidence="9" id="KW-1185">Reference proteome</keyword>
<feature type="modified residue" description="N6-(pyridoxal phosphate)lysine" evidence="7">
    <location>
        <position position="274"/>
    </location>
</feature>
<dbReference type="HAMAP" id="MF_00834">
    <property type="entry name" value="BioA"/>
    <property type="match status" value="1"/>
</dbReference>
<dbReference type="Pfam" id="PF00202">
    <property type="entry name" value="Aminotran_3"/>
    <property type="match status" value="1"/>
</dbReference>
<proteinExistence type="inferred from homology"/>
<dbReference type="InterPro" id="IPR005814">
    <property type="entry name" value="Aminotrans_3"/>
</dbReference>
<comment type="cofactor">
    <cofactor evidence="1 7">
        <name>pyridoxal 5'-phosphate</name>
        <dbReference type="ChEBI" id="CHEBI:597326"/>
    </cofactor>
</comment>